<dbReference type="AlphaFoldDB" id="A0A415NWZ1"/>
<dbReference type="InterPro" id="IPR000182">
    <property type="entry name" value="GNAT_dom"/>
</dbReference>
<dbReference type="GO" id="GO:0016747">
    <property type="term" value="F:acyltransferase activity, transferring groups other than amino-acyl groups"/>
    <property type="evidence" value="ECO:0007669"/>
    <property type="project" value="InterPro"/>
</dbReference>
<feature type="domain" description="N-acetyltransferase" evidence="1">
    <location>
        <begin position="11"/>
        <end position="162"/>
    </location>
</feature>
<sequence>MKTNQSQKWGFSMKELTLEEFDAMFQIMQESFPITEMRTYKEQKRLFEREDYHVYGFYEQNQLIGFLAIYEEKNFTFIEHFALTSAVRGKGYGSRILQQFISTLKKPSIFEVEYPTTEIAKRRIRLYQRLGAKLFDEIDYAMPPLHQEHEPLPLYLMTFNKQLQEVDVVDMIPDIYKYVYRVEFTWKGNK</sequence>
<dbReference type="Pfam" id="PF00583">
    <property type="entry name" value="Acetyltransf_1"/>
    <property type="match status" value="1"/>
</dbReference>
<reference evidence="2 3" key="1">
    <citation type="submission" date="2018-08" db="EMBL/GenBank/DDBJ databases">
        <title>A genome reference for cultivated species of the human gut microbiota.</title>
        <authorList>
            <person name="Zou Y."/>
            <person name="Xue W."/>
            <person name="Luo G."/>
        </authorList>
    </citation>
    <scope>NUCLEOTIDE SEQUENCE [LARGE SCALE GENOMIC DNA]</scope>
    <source>
        <strain evidence="2 3">AF35-6BH</strain>
    </source>
</reference>
<gene>
    <name evidence="2" type="ORF">DWZ83_10640</name>
</gene>
<keyword evidence="3" id="KW-1185">Reference proteome</keyword>
<dbReference type="PROSITE" id="PS51186">
    <property type="entry name" value="GNAT"/>
    <property type="match status" value="1"/>
</dbReference>
<dbReference type="EMBL" id="QRPK01000121">
    <property type="protein sequence ID" value="RHM04969.1"/>
    <property type="molecule type" value="Genomic_DNA"/>
</dbReference>
<dbReference type="SUPFAM" id="SSF55729">
    <property type="entry name" value="Acyl-CoA N-acyltransferases (Nat)"/>
    <property type="match status" value="1"/>
</dbReference>
<evidence type="ECO:0000313" key="2">
    <source>
        <dbReference type="EMBL" id="RHM04969.1"/>
    </source>
</evidence>
<organism evidence="2 3">
    <name type="scientific">Amedibacillus dolichus</name>
    <dbReference type="NCBI Taxonomy" id="31971"/>
    <lineage>
        <taxon>Bacteria</taxon>
        <taxon>Bacillati</taxon>
        <taxon>Bacillota</taxon>
        <taxon>Erysipelotrichia</taxon>
        <taxon>Erysipelotrichales</taxon>
        <taxon>Erysipelotrichaceae</taxon>
        <taxon>Amedibacillus</taxon>
    </lineage>
</organism>
<dbReference type="Gene3D" id="3.40.630.30">
    <property type="match status" value="1"/>
</dbReference>
<dbReference type="CDD" id="cd04301">
    <property type="entry name" value="NAT_SF"/>
    <property type="match status" value="1"/>
</dbReference>
<dbReference type="OrthoDB" id="9127144at2"/>
<evidence type="ECO:0000313" key="3">
    <source>
        <dbReference type="Proteomes" id="UP000284868"/>
    </source>
</evidence>
<proteinExistence type="predicted"/>
<comment type="caution">
    <text evidence="2">The sequence shown here is derived from an EMBL/GenBank/DDBJ whole genome shotgun (WGS) entry which is preliminary data.</text>
</comment>
<protein>
    <submittedName>
        <fullName evidence="2">GNAT family N-acetyltransferase</fullName>
    </submittedName>
</protein>
<dbReference type="InterPro" id="IPR016181">
    <property type="entry name" value="Acyl_CoA_acyltransferase"/>
</dbReference>
<name>A0A415NWZ1_9FIRM</name>
<keyword evidence="2" id="KW-0808">Transferase</keyword>
<dbReference type="Proteomes" id="UP000284868">
    <property type="component" value="Unassembled WGS sequence"/>
</dbReference>
<evidence type="ECO:0000259" key="1">
    <source>
        <dbReference type="PROSITE" id="PS51186"/>
    </source>
</evidence>
<accession>A0A415NWZ1</accession>